<evidence type="ECO:0008006" key="7">
    <source>
        <dbReference type="Google" id="ProtNLM"/>
    </source>
</evidence>
<keyword evidence="1" id="KW-0328">Glycosyltransferase</keyword>
<dbReference type="Proteomes" id="UP000031980">
    <property type="component" value="Unassembled WGS sequence"/>
</dbReference>
<comment type="caution">
    <text evidence="3">The sequence shown here is derived from an EMBL/GenBank/DDBJ whole genome shotgun (WGS) entry which is preliminary data.</text>
</comment>
<accession>A0A0C3RDM7</accession>
<gene>
    <name evidence="3" type="ORF">BA92_09235</name>
    <name evidence="4" type="ORF">IE90_08085</name>
</gene>
<evidence type="ECO:0000313" key="6">
    <source>
        <dbReference type="Proteomes" id="UP000031980"/>
    </source>
</evidence>
<dbReference type="InterPro" id="IPR002201">
    <property type="entry name" value="Glyco_trans_9"/>
</dbReference>
<dbReference type="GO" id="GO:0009244">
    <property type="term" value="P:lipopolysaccharide core region biosynthetic process"/>
    <property type="evidence" value="ECO:0007669"/>
    <property type="project" value="TreeGrafter"/>
</dbReference>
<dbReference type="CDD" id="cd03789">
    <property type="entry name" value="GT9_LPS_heptosyltransferase"/>
    <property type="match status" value="1"/>
</dbReference>
<proteinExistence type="predicted"/>
<dbReference type="Pfam" id="PF01075">
    <property type="entry name" value="Glyco_transf_9"/>
    <property type="match status" value="1"/>
</dbReference>
<dbReference type="EMBL" id="JPIT01000018">
    <property type="protein sequence ID" value="KIO45367.1"/>
    <property type="molecule type" value="Genomic_DNA"/>
</dbReference>
<dbReference type="EMBL" id="JPIU01000039">
    <property type="protein sequence ID" value="KIO44376.1"/>
    <property type="molecule type" value="Genomic_DNA"/>
</dbReference>
<evidence type="ECO:0000313" key="4">
    <source>
        <dbReference type="EMBL" id="KIO45367.1"/>
    </source>
</evidence>
<dbReference type="GO" id="GO:0005829">
    <property type="term" value="C:cytosol"/>
    <property type="evidence" value="ECO:0007669"/>
    <property type="project" value="TreeGrafter"/>
</dbReference>
<dbReference type="SUPFAM" id="SSF53756">
    <property type="entry name" value="UDP-Glycosyltransferase/glycogen phosphorylase"/>
    <property type="match status" value="1"/>
</dbReference>
<evidence type="ECO:0000313" key="5">
    <source>
        <dbReference type="Proteomes" id="UP000031937"/>
    </source>
</evidence>
<dbReference type="InterPro" id="IPR051199">
    <property type="entry name" value="LPS_LOS_Heptosyltrfase"/>
</dbReference>
<evidence type="ECO:0000256" key="2">
    <source>
        <dbReference type="ARBA" id="ARBA00022679"/>
    </source>
</evidence>
<sequence length="311" mass="35703">MPNFIGDSINTLPAIDLLKQEYPDSRITLLGLSFIKDIFEHDPRIDDFICFEKGRKNYLTFVKRIYQGKYDLGILFTNTFISVFIFKLALVKCLIGYKNEGRGFLLDFKMPLNRNVHYINRYAMLVNKYFNNKYIYLPPLRLFYKQEKTFYFPDNKQVIGLYLGGINKKYRRYPESLSLELLKLLNGYNLVLIGDRNDAGIHASYLKRVKLDSVINLTGKTSVGEFVTTIANLDALITIDSSAMHIAAAVHTKFVALLGLSTSPTSTILPKVDFGIALKVENNMINEEDYIRNITPRMIVDHVELLLNRGD</sequence>
<dbReference type="PANTHER" id="PTHR30160">
    <property type="entry name" value="TETRAACYLDISACCHARIDE 4'-KINASE-RELATED"/>
    <property type="match status" value="1"/>
</dbReference>
<dbReference type="AlphaFoldDB" id="A0A0C3RDM7"/>
<evidence type="ECO:0000256" key="1">
    <source>
        <dbReference type="ARBA" id="ARBA00022676"/>
    </source>
</evidence>
<reference evidence="3 6" key="1">
    <citation type="submission" date="2014-07" db="EMBL/GenBank/DDBJ databases">
        <title>Porphyromonadaceae bacterium OUH 308042 = ATCC BAA-2681 = DSM 28342 draft genome.</title>
        <authorList>
            <person name="Sydenham T.V."/>
            <person name="Hasman H."/>
            <person name="Justensen U.S."/>
        </authorList>
    </citation>
    <scope>NUCLEOTIDE SEQUENCE [LARGE SCALE GENOMIC DNA]</scope>
    <source>
        <strain evidence="3 6">OUH 308042</strain>
    </source>
</reference>
<evidence type="ECO:0000313" key="3">
    <source>
        <dbReference type="EMBL" id="KIO44376.1"/>
    </source>
</evidence>
<dbReference type="Proteomes" id="UP000031937">
    <property type="component" value="Unassembled WGS sequence"/>
</dbReference>
<dbReference type="PANTHER" id="PTHR30160:SF7">
    <property type="entry name" value="ADP-HEPTOSE--LPS HEPTOSYLTRANSFERASE 2"/>
    <property type="match status" value="1"/>
</dbReference>
<keyword evidence="6" id="KW-1185">Reference proteome</keyword>
<protein>
    <recommendedName>
        <fullName evidence="7">Glycosyltransferase family 9 protein</fullName>
    </recommendedName>
</protein>
<dbReference type="GO" id="GO:0008713">
    <property type="term" value="F:ADP-heptose-lipopolysaccharide heptosyltransferase activity"/>
    <property type="evidence" value="ECO:0007669"/>
    <property type="project" value="TreeGrafter"/>
</dbReference>
<reference evidence="4 5" key="2">
    <citation type="submission" date="2014-07" db="EMBL/GenBank/DDBJ databases">
        <title>Porphyromonadaceae bacterium OUH 334697 = ATCC BAA-2682 = DSM 28341 draft genome.</title>
        <authorList>
            <person name="Sydenham T.V."/>
            <person name="Hasman H."/>
            <person name="Justesen U.S."/>
        </authorList>
    </citation>
    <scope>NUCLEOTIDE SEQUENCE [LARGE SCALE GENOMIC DNA]</scope>
    <source>
        <strain evidence="4 5">OUH 334697</strain>
    </source>
</reference>
<name>A0A0C3RDM7_9PORP</name>
<organism evidence="3 6">
    <name type="scientific">Sanguibacteroides justesenii</name>
    <dbReference type="NCBI Taxonomy" id="1547597"/>
    <lineage>
        <taxon>Bacteria</taxon>
        <taxon>Pseudomonadati</taxon>
        <taxon>Bacteroidota</taxon>
        <taxon>Bacteroidia</taxon>
        <taxon>Bacteroidales</taxon>
        <taxon>Porphyromonadaceae</taxon>
        <taxon>Sanguibacteroides</taxon>
    </lineage>
</organism>
<keyword evidence="2" id="KW-0808">Transferase</keyword>
<dbReference type="Gene3D" id="3.40.50.2000">
    <property type="entry name" value="Glycogen Phosphorylase B"/>
    <property type="match status" value="2"/>
</dbReference>